<feature type="transmembrane region" description="Helical" evidence="7">
    <location>
        <begin position="115"/>
        <end position="133"/>
    </location>
</feature>
<evidence type="ECO:0000256" key="2">
    <source>
        <dbReference type="ARBA" id="ARBA00022692"/>
    </source>
</evidence>
<feature type="transmembrane region" description="Helical" evidence="7">
    <location>
        <begin position="193"/>
        <end position="214"/>
    </location>
</feature>
<evidence type="ECO:0000256" key="4">
    <source>
        <dbReference type="ARBA" id="ARBA00023136"/>
    </source>
</evidence>
<dbReference type="InterPro" id="IPR049326">
    <property type="entry name" value="Rhodopsin_dom_fungi"/>
</dbReference>
<organism evidence="9 10">
    <name type="scientific">Moniliophthora roreri</name>
    <name type="common">Frosty pod rot fungus</name>
    <name type="synonym">Monilia roreri</name>
    <dbReference type="NCBI Taxonomy" id="221103"/>
    <lineage>
        <taxon>Eukaryota</taxon>
        <taxon>Fungi</taxon>
        <taxon>Dikarya</taxon>
        <taxon>Basidiomycota</taxon>
        <taxon>Agaricomycotina</taxon>
        <taxon>Agaricomycetes</taxon>
        <taxon>Agaricomycetidae</taxon>
        <taxon>Agaricales</taxon>
        <taxon>Marasmiineae</taxon>
        <taxon>Marasmiaceae</taxon>
        <taxon>Moniliophthora</taxon>
    </lineage>
</organism>
<sequence length="361" mass="40178">MASILGLMISTTLLHALAIATTCYRLGHRYNIRRLSWDDACAGFAALLVVGEILCLWFKVKIDNEIIHDTPEYKQRQSIIYWCTTIHSTFILCFTRISLWLSIRRISAPGCLRKWCIPMAIVTALTSLVVVTLKGTMCTVNPTTPDRGFPVRCISPIPFLSLQTTADVGMSLLLVVVPVISLWNMNLPSGQRYFMISLFATSLLTVAAALTHNILVIERNRVLHQFTMHFEAAIALLVCNTHVVATSLYSHRRHPDCEDDDITHPSFRTLVASMFNNDSNLDCPAHLSSDGSTKMRWSHDETRHSVTPSSIQTELTFTDFSASLVQSTSVPTLTTVDKNTNDDDDGARGEGTQRVRFAASS</sequence>
<dbReference type="InterPro" id="IPR052337">
    <property type="entry name" value="SAT4-like"/>
</dbReference>
<keyword evidence="3 7" id="KW-1133">Transmembrane helix</keyword>
<evidence type="ECO:0000256" key="3">
    <source>
        <dbReference type="ARBA" id="ARBA00022989"/>
    </source>
</evidence>
<feature type="transmembrane region" description="Helical" evidence="7">
    <location>
        <begin position="79"/>
        <end position="103"/>
    </location>
</feature>
<evidence type="ECO:0000256" key="6">
    <source>
        <dbReference type="SAM" id="MobiDB-lite"/>
    </source>
</evidence>
<evidence type="ECO:0000256" key="5">
    <source>
        <dbReference type="ARBA" id="ARBA00038359"/>
    </source>
</evidence>
<protein>
    <recommendedName>
        <fullName evidence="8">Rhodopsin domain-containing protein</fullName>
    </recommendedName>
</protein>
<name>A0A0W0F200_MONRR</name>
<dbReference type="PANTHER" id="PTHR33048">
    <property type="entry name" value="PTH11-LIKE INTEGRAL MEMBRANE PROTEIN (AFU_ORTHOLOGUE AFUA_5G11245)"/>
    <property type="match status" value="1"/>
</dbReference>
<dbReference type="Pfam" id="PF20684">
    <property type="entry name" value="Fung_rhodopsin"/>
    <property type="match status" value="1"/>
</dbReference>
<comment type="caution">
    <text evidence="9">The sequence shown here is derived from an EMBL/GenBank/DDBJ whole genome shotgun (WGS) entry which is preliminary data.</text>
</comment>
<comment type="similarity">
    <text evidence="5">Belongs to the SAT4 family.</text>
</comment>
<proteinExistence type="inferred from homology"/>
<dbReference type="Proteomes" id="UP000054988">
    <property type="component" value="Unassembled WGS sequence"/>
</dbReference>
<feature type="region of interest" description="Disordered" evidence="6">
    <location>
        <begin position="334"/>
        <end position="361"/>
    </location>
</feature>
<dbReference type="GO" id="GO:0016020">
    <property type="term" value="C:membrane"/>
    <property type="evidence" value="ECO:0007669"/>
    <property type="project" value="UniProtKB-SubCell"/>
</dbReference>
<feature type="domain" description="Rhodopsin" evidence="8">
    <location>
        <begin position="25"/>
        <end position="218"/>
    </location>
</feature>
<keyword evidence="2 7" id="KW-0812">Transmembrane</keyword>
<accession>A0A0W0F200</accession>
<feature type="transmembrane region" description="Helical" evidence="7">
    <location>
        <begin position="168"/>
        <end position="186"/>
    </location>
</feature>
<keyword evidence="4 7" id="KW-0472">Membrane</keyword>
<dbReference type="AlphaFoldDB" id="A0A0W0F200"/>
<evidence type="ECO:0000313" key="10">
    <source>
        <dbReference type="Proteomes" id="UP000054988"/>
    </source>
</evidence>
<evidence type="ECO:0000256" key="7">
    <source>
        <dbReference type="SAM" id="Phobius"/>
    </source>
</evidence>
<feature type="transmembrane region" description="Helical" evidence="7">
    <location>
        <begin position="6"/>
        <end position="27"/>
    </location>
</feature>
<dbReference type="PANTHER" id="PTHR33048:SF47">
    <property type="entry name" value="INTEGRAL MEMBRANE PROTEIN-RELATED"/>
    <property type="match status" value="1"/>
</dbReference>
<reference evidence="9 10" key="1">
    <citation type="submission" date="2015-12" db="EMBL/GenBank/DDBJ databases">
        <title>Draft genome sequence of Moniliophthora roreri, the causal agent of frosty pod rot of cacao.</title>
        <authorList>
            <person name="Aime M.C."/>
            <person name="Diaz-Valderrama J.R."/>
            <person name="Kijpornyongpan T."/>
            <person name="Phillips-Mora W."/>
        </authorList>
    </citation>
    <scope>NUCLEOTIDE SEQUENCE [LARGE SCALE GENOMIC DNA]</scope>
    <source>
        <strain evidence="9 10">MCA 2952</strain>
    </source>
</reference>
<evidence type="ECO:0000256" key="1">
    <source>
        <dbReference type="ARBA" id="ARBA00004141"/>
    </source>
</evidence>
<dbReference type="EMBL" id="LATX01002388">
    <property type="protein sequence ID" value="KTB30296.1"/>
    <property type="molecule type" value="Genomic_DNA"/>
</dbReference>
<gene>
    <name evidence="9" type="ORF">WG66_17054</name>
</gene>
<comment type="subcellular location">
    <subcellularLocation>
        <location evidence="1">Membrane</location>
        <topology evidence="1">Multi-pass membrane protein</topology>
    </subcellularLocation>
</comment>
<evidence type="ECO:0000313" key="9">
    <source>
        <dbReference type="EMBL" id="KTB30296.1"/>
    </source>
</evidence>
<evidence type="ECO:0000259" key="8">
    <source>
        <dbReference type="Pfam" id="PF20684"/>
    </source>
</evidence>